<evidence type="ECO:0000259" key="3">
    <source>
        <dbReference type="PROSITE" id="PS51898"/>
    </source>
</evidence>
<dbReference type="Gene3D" id="1.10.443.10">
    <property type="entry name" value="Intergrase catalytic core"/>
    <property type="match status" value="1"/>
</dbReference>
<dbReference type="GO" id="GO:0015074">
    <property type="term" value="P:DNA integration"/>
    <property type="evidence" value="ECO:0007669"/>
    <property type="project" value="InterPro"/>
</dbReference>
<dbReference type="InterPro" id="IPR050090">
    <property type="entry name" value="Tyrosine_recombinase_XerCD"/>
</dbReference>
<keyword evidence="5" id="KW-1185">Reference proteome</keyword>
<dbReference type="GO" id="GO:0006310">
    <property type="term" value="P:DNA recombination"/>
    <property type="evidence" value="ECO:0007669"/>
    <property type="project" value="UniProtKB-KW"/>
</dbReference>
<dbReference type="InterPro" id="IPR010998">
    <property type="entry name" value="Integrase_recombinase_N"/>
</dbReference>
<name>A0A0G3GR67_9CORY</name>
<dbReference type="Proteomes" id="UP000035368">
    <property type="component" value="Chromosome"/>
</dbReference>
<dbReference type="EMBL" id="CP011541">
    <property type="protein sequence ID" value="AKK03080.1"/>
    <property type="molecule type" value="Genomic_DNA"/>
</dbReference>
<dbReference type="InterPro" id="IPR002104">
    <property type="entry name" value="Integrase_catalytic"/>
</dbReference>
<dbReference type="GO" id="GO:0003677">
    <property type="term" value="F:DNA binding"/>
    <property type="evidence" value="ECO:0007669"/>
    <property type="project" value="UniProtKB-KW"/>
</dbReference>
<dbReference type="InterPro" id="IPR011010">
    <property type="entry name" value="DNA_brk_join_enz"/>
</dbReference>
<feature type="domain" description="Tyr recombinase" evidence="3">
    <location>
        <begin position="176"/>
        <end position="380"/>
    </location>
</feature>
<dbReference type="PROSITE" id="PS51898">
    <property type="entry name" value="TYR_RECOMBINASE"/>
    <property type="match status" value="1"/>
</dbReference>
<keyword evidence="2" id="KW-0233">DNA recombination</keyword>
<dbReference type="InterPro" id="IPR013762">
    <property type="entry name" value="Integrase-like_cat_sf"/>
</dbReference>
<dbReference type="PATRIC" id="fig|1050174.4.peg.1233"/>
<evidence type="ECO:0000256" key="1">
    <source>
        <dbReference type="ARBA" id="ARBA00023125"/>
    </source>
</evidence>
<dbReference type="Gene3D" id="1.10.150.130">
    <property type="match status" value="1"/>
</dbReference>
<evidence type="ECO:0000313" key="4">
    <source>
        <dbReference type="EMBL" id="AKK03080.1"/>
    </source>
</evidence>
<dbReference type="STRING" id="1050174.CEPID_06095"/>
<evidence type="ECO:0000256" key="2">
    <source>
        <dbReference type="ARBA" id="ARBA00023172"/>
    </source>
</evidence>
<dbReference type="AlphaFoldDB" id="A0A0G3GR67"/>
<sequence>MARPKLAIGEVGEITTKRIGHRNWVARARVGTIAGRSIQISKSGVTARDARQNLEKKARKVAYMGGDAPITGKSTLEELVTVTLDKMEQSGTKRPQTIRGYRKAIATIQGTHGDRKISNLQLHECQSAILCNWIEDVAKRAPSAARNCKVVLKASFEHAMKLGIDLWQVNPVEAATLPSRPAESAVELSDETLKGIRESVAAWQTDRKLMPLSLMVELLIGTGMRPGEILALKWEDVDLEATPATLVVAGTVIEDEGRTSVRQDLPKTERGFRRLMLPSWLVVQLEEWRGLATSEKIFPSRAGTWYSLANVRRAFREALEGTAYEGWQLKGFRSGVATRIARELGPEEAARQLGHTSPVVTDRHYIAKWHEAGDYTATFDRMAPISKRAVNVKSE</sequence>
<evidence type="ECO:0000313" key="5">
    <source>
        <dbReference type="Proteomes" id="UP000035368"/>
    </source>
</evidence>
<dbReference type="OrthoDB" id="4326943at2"/>
<dbReference type="RefSeq" id="WP_158408030.1">
    <property type="nucleotide sequence ID" value="NZ_CP011541.1"/>
</dbReference>
<accession>A0A0G3GR67</accession>
<dbReference type="PANTHER" id="PTHR30349">
    <property type="entry name" value="PHAGE INTEGRASE-RELATED"/>
    <property type="match status" value="1"/>
</dbReference>
<keyword evidence="1" id="KW-0238">DNA-binding</keyword>
<dbReference type="Pfam" id="PF00589">
    <property type="entry name" value="Phage_integrase"/>
    <property type="match status" value="1"/>
</dbReference>
<gene>
    <name evidence="4" type="ORF">CEPID_06095</name>
</gene>
<dbReference type="SUPFAM" id="SSF56349">
    <property type="entry name" value="DNA breaking-rejoining enzymes"/>
    <property type="match status" value="1"/>
</dbReference>
<reference evidence="4 5" key="1">
    <citation type="submission" date="2015-05" db="EMBL/GenBank/DDBJ databases">
        <title>Complete genome sequence of Corynebacterium epidermidicanis DSM 45586, isolated from the skin of a dog suffering from pruritus.</title>
        <authorList>
            <person name="Ruckert C."/>
            <person name="Albersmeier A."/>
            <person name="Winkler A."/>
            <person name="Tauch A."/>
        </authorList>
    </citation>
    <scope>NUCLEOTIDE SEQUENCE [LARGE SCALE GENOMIC DNA]</scope>
    <source>
        <strain evidence="4 5">DSM 45586</strain>
    </source>
</reference>
<dbReference type="KEGG" id="cei:CEPID_06095"/>
<proteinExistence type="predicted"/>
<protein>
    <submittedName>
        <fullName evidence="4">Integrase</fullName>
    </submittedName>
</protein>
<organism evidence="4 5">
    <name type="scientific">Corynebacterium epidermidicanis</name>
    <dbReference type="NCBI Taxonomy" id="1050174"/>
    <lineage>
        <taxon>Bacteria</taxon>
        <taxon>Bacillati</taxon>
        <taxon>Actinomycetota</taxon>
        <taxon>Actinomycetes</taxon>
        <taxon>Mycobacteriales</taxon>
        <taxon>Corynebacteriaceae</taxon>
        <taxon>Corynebacterium</taxon>
    </lineage>
</organism>